<proteinExistence type="inferred from homology"/>
<feature type="transmembrane region" description="Helical" evidence="5">
    <location>
        <begin position="217"/>
        <end position="236"/>
    </location>
</feature>
<feature type="domain" description="HAMP" evidence="7">
    <location>
        <begin position="238"/>
        <end position="290"/>
    </location>
</feature>
<reference evidence="8 9" key="1">
    <citation type="journal article" date="2011" name="J. Bacteriol.">
        <title>Genome sequence of the mercury-methylating and pleomorphic Desulfovibrio africanus Strain Walvis Bay.</title>
        <authorList>
            <person name="Brown S.D."/>
            <person name="Wall J.D."/>
            <person name="Kucken A.M."/>
            <person name="Gilmour C.C."/>
            <person name="Podar M."/>
            <person name="Brandt C.C."/>
            <person name="Teshima H."/>
            <person name="Detter J.C."/>
            <person name="Han C.S."/>
            <person name="Land M.L."/>
            <person name="Lucas S."/>
            <person name="Han J."/>
            <person name="Pennacchio L."/>
            <person name="Nolan M."/>
            <person name="Pitluck S."/>
            <person name="Woyke T."/>
            <person name="Goodwin L."/>
            <person name="Palumbo A.V."/>
            <person name="Elias D.A."/>
        </authorList>
    </citation>
    <scope>NUCLEOTIDE SEQUENCE [LARGE SCALE GENOMIC DNA]</scope>
    <source>
        <strain evidence="8 9">Walvis Bay</strain>
    </source>
</reference>
<dbReference type="InterPro" id="IPR004090">
    <property type="entry name" value="Chemotax_Me-accpt_rcpt"/>
</dbReference>
<dbReference type="Pfam" id="PF00672">
    <property type="entry name" value="HAMP"/>
    <property type="match status" value="1"/>
</dbReference>
<keyword evidence="5" id="KW-0812">Transmembrane</keyword>
<feature type="coiled-coil region" evidence="4">
    <location>
        <begin position="275"/>
        <end position="323"/>
    </location>
</feature>
<dbReference type="AlphaFoldDB" id="F3YVC9"/>
<dbReference type="KEGG" id="daf:Desaf_0161"/>
<feature type="transmembrane region" description="Helical" evidence="5">
    <location>
        <begin position="6"/>
        <end position="30"/>
    </location>
</feature>
<evidence type="ECO:0000256" key="3">
    <source>
        <dbReference type="PROSITE-ProRule" id="PRU00284"/>
    </source>
</evidence>
<dbReference type="SMART" id="SM00304">
    <property type="entry name" value="HAMP"/>
    <property type="match status" value="1"/>
</dbReference>
<evidence type="ECO:0000256" key="2">
    <source>
        <dbReference type="ARBA" id="ARBA00029447"/>
    </source>
</evidence>
<evidence type="ECO:0000313" key="9">
    <source>
        <dbReference type="Proteomes" id="UP000007844"/>
    </source>
</evidence>
<dbReference type="CDD" id="cd11386">
    <property type="entry name" value="MCP_signal"/>
    <property type="match status" value="1"/>
</dbReference>
<dbReference type="Gene3D" id="1.10.287.950">
    <property type="entry name" value="Methyl-accepting chemotaxis protein"/>
    <property type="match status" value="1"/>
</dbReference>
<dbReference type="PANTHER" id="PTHR32089:SF112">
    <property type="entry name" value="LYSOZYME-LIKE PROTEIN-RELATED"/>
    <property type="match status" value="1"/>
</dbReference>
<dbReference type="SUPFAM" id="SSF58104">
    <property type="entry name" value="Methyl-accepting chemotaxis protein (MCP) signaling domain"/>
    <property type="match status" value="1"/>
</dbReference>
<dbReference type="Pfam" id="PF11845">
    <property type="entry name" value="Tll0287-like"/>
    <property type="match status" value="1"/>
</dbReference>
<dbReference type="PRINTS" id="PR00260">
    <property type="entry name" value="CHEMTRNSDUCR"/>
</dbReference>
<dbReference type="CDD" id="cd06225">
    <property type="entry name" value="HAMP"/>
    <property type="match status" value="1"/>
</dbReference>
<dbReference type="PANTHER" id="PTHR32089">
    <property type="entry name" value="METHYL-ACCEPTING CHEMOTAXIS PROTEIN MCPB"/>
    <property type="match status" value="1"/>
</dbReference>
<dbReference type="STRING" id="690850.Desaf_0161"/>
<dbReference type="GO" id="GO:0007165">
    <property type="term" value="P:signal transduction"/>
    <property type="evidence" value="ECO:0007669"/>
    <property type="project" value="UniProtKB-KW"/>
</dbReference>
<dbReference type="InterPro" id="IPR004089">
    <property type="entry name" value="MCPsignal_dom"/>
</dbReference>
<keyword evidence="9" id="KW-1185">Reference proteome</keyword>
<evidence type="ECO:0000313" key="8">
    <source>
        <dbReference type="EMBL" id="EGJ48521.1"/>
    </source>
</evidence>
<dbReference type="RefSeq" id="WP_014258388.1">
    <property type="nucleotide sequence ID" value="NC_016629.1"/>
</dbReference>
<dbReference type="GO" id="GO:0016020">
    <property type="term" value="C:membrane"/>
    <property type="evidence" value="ECO:0007669"/>
    <property type="project" value="InterPro"/>
</dbReference>
<dbReference type="eggNOG" id="COG0840">
    <property type="taxonomic scope" value="Bacteria"/>
</dbReference>
<keyword evidence="5" id="KW-1133">Transmembrane helix</keyword>
<evidence type="ECO:0000256" key="5">
    <source>
        <dbReference type="SAM" id="Phobius"/>
    </source>
</evidence>
<sequence>MTIMKTFMAICGGACLLAITTLILVVNYDLGNEIEEQYRQKAEVLLYSMKAVRSHVGGVVRPEATKLLEKEDFVTELQSTSFAANGVFSRIPEPMKHGITFRTVSTKPLNPTNRATSVEAELIGLLDRMHADNQKELIWKGVKSIEGIDTYVIAVGEANKKSCLPCHSRPEDAPKSLRGKYAFDSPHRLENRVETAEVAYIPLSTVSATVMKSSRTLLFIGLAGIATVLAAMYLSFSKLVGSPLARLERYAAKVDAGNLDASAEGTFRAELGRLKQSMERMVDSLRHKIRESSQKEEEARLHARQAEENHKAVTVAREQAQAAHREGLRTAASKLMTITERIRKNAGGLTNQVNRAVEGAQNQQHRLEEAASTVEEINASVLQVAADAREAANSSEDTKRKALEGSEIVNRSVEAINMVNNMAASLKGNMTELGGKAEAIGQVIGVINDIADQTNLLALNAAIEAARAGDAGRGFAVVADEVRKLAEKTVVATKEVAEHIKGIQAAARLNVTGVDQAKSAVDAATELAGSSGHSLSAILTLAGGSAGRVQDIAAAANQQAVATDNVRATLEKISQTAADYASGMAESAKAAMALDTMAEELRTLIHELEKD</sequence>
<accession>F3YVC9</accession>
<keyword evidence="1 3" id="KW-0807">Transducer</keyword>
<dbReference type="PROSITE" id="PS50885">
    <property type="entry name" value="HAMP"/>
    <property type="match status" value="1"/>
</dbReference>
<evidence type="ECO:0000259" key="6">
    <source>
        <dbReference type="PROSITE" id="PS50111"/>
    </source>
</evidence>
<evidence type="ECO:0000256" key="1">
    <source>
        <dbReference type="ARBA" id="ARBA00023224"/>
    </source>
</evidence>
<dbReference type="Gene3D" id="6.10.340.10">
    <property type="match status" value="1"/>
</dbReference>
<keyword evidence="5" id="KW-0472">Membrane</keyword>
<dbReference type="GO" id="GO:0006935">
    <property type="term" value="P:chemotaxis"/>
    <property type="evidence" value="ECO:0007669"/>
    <property type="project" value="InterPro"/>
</dbReference>
<dbReference type="InterPro" id="IPR003660">
    <property type="entry name" value="HAMP_dom"/>
</dbReference>
<feature type="domain" description="Methyl-accepting transducer" evidence="6">
    <location>
        <begin position="338"/>
        <end position="574"/>
    </location>
</feature>
<dbReference type="Proteomes" id="UP000007844">
    <property type="component" value="Chromosome"/>
</dbReference>
<evidence type="ECO:0000259" key="7">
    <source>
        <dbReference type="PROSITE" id="PS50885"/>
    </source>
</evidence>
<dbReference type="InterPro" id="IPR021796">
    <property type="entry name" value="Tll0287-like_dom"/>
</dbReference>
<dbReference type="PROSITE" id="PS50111">
    <property type="entry name" value="CHEMOTAXIS_TRANSDUC_2"/>
    <property type="match status" value="1"/>
</dbReference>
<dbReference type="Pfam" id="PF00015">
    <property type="entry name" value="MCPsignal"/>
    <property type="match status" value="1"/>
</dbReference>
<keyword evidence="4" id="KW-0175">Coiled coil</keyword>
<organism evidence="8 9">
    <name type="scientific">Desulfocurvibacter africanus subsp. africanus str. Walvis Bay</name>
    <dbReference type="NCBI Taxonomy" id="690850"/>
    <lineage>
        <taxon>Bacteria</taxon>
        <taxon>Pseudomonadati</taxon>
        <taxon>Thermodesulfobacteriota</taxon>
        <taxon>Desulfovibrionia</taxon>
        <taxon>Desulfovibrionales</taxon>
        <taxon>Desulfovibrionaceae</taxon>
        <taxon>Desulfocurvibacter</taxon>
    </lineage>
</organism>
<evidence type="ECO:0000256" key="4">
    <source>
        <dbReference type="SAM" id="Coils"/>
    </source>
</evidence>
<protein>
    <submittedName>
        <fullName evidence="8">Methyl-accepting chemotaxis sensory transducer</fullName>
    </submittedName>
</protein>
<comment type="similarity">
    <text evidence="2">Belongs to the methyl-accepting chemotaxis (MCP) protein family.</text>
</comment>
<dbReference type="HOGENOM" id="CLU_446010_0_0_7"/>
<name>F3YVC9_DESAF</name>
<dbReference type="EMBL" id="CP003221">
    <property type="protein sequence ID" value="EGJ48521.1"/>
    <property type="molecule type" value="Genomic_DNA"/>
</dbReference>
<gene>
    <name evidence="8" type="ORF">Desaf_0161</name>
</gene>
<dbReference type="SMART" id="SM00283">
    <property type="entry name" value="MA"/>
    <property type="match status" value="1"/>
</dbReference>
<dbReference type="GO" id="GO:0004888">
    <property type="term" value="F:transmembrane signaling receptor activity"/>
    <property type="evidence" value="ECO:0007669"/>
    <property type="project" value="InterPro"/>
</dbReference>